<dbReference type="EMBL" id="KQ257456">
    <property type="protein sequence ID" value="KND00043.1"/>
    <property type="molecule type" value="Genomic_DNA"/>
</dbReference>
<gene>
    <name evidence="2" type="ORF">SPPG_04387</name>
</gene>
<feature type="compositionally biased region" description="Basic and acidic residues" evidence="1">
    <location>
        <begin position="467"/>
        <end position="477"/>
    </location>
</feature>
<dbReference type="OrthoDB" id="2133618at2759"/>
<feature type="region of interest" description="Disordered" evidence="1">
    <location>
        <begin position="297"/>
        <end position="422"/>
    </location>
</feature>
<dbReference type="VEuPathDB" id="FungiDB:SPPG_04387"/>
<evidence type="ECO:0000256" key="1">
    <source>
        <dbReference type="SAM" id="MobiDB-lite"/>
    </source>
</evidence>
<keyword evidence="3" id="KW-1185">Reference proteome</keyword>
<dbReference type="InParanoid" id="A0A0L0HG45"/>
<feature type="compositionally biased region" description="Basic and acidic residues" evidence="1">
    <location>
        <begin position="395"/>
        <end position="404"/>
    </location>
</feature>
<feature type="region of interest" description="Disordered" evidence="1">
    <location>
        <begin position="1"/>
        <end position="30"/>
    </location>
</feature>
<dbReference type="AlphaFoldDB" id="A0A0L0HG45"/>
<feature type="compositionally biased region" description="Basic and acidic residues" evidence="1">
    <location>
        <begin position="356"/>
        <end position="376"/>
    </location>
</feature>
<feature type="compositionally biased region" description="Basic and acidic residues" evidence="1">
    <location>
        <begin position="95"/>
        <end position="122"/>
    </location>
</feature>
<feature type="region of interest" description="Disordered" evidence="1">
    <location>
        <begin position="83"/>
        <end position="124"/>
    </location>
</feature>
<evidence type="ECO:0000313" key="2">
    <source>
        <dbReference type="EMBL" id="KND00043.1"/>
    </source>
</evidence>
<feature type="compositionally biased region" description="Polar residues" evidence="1">
    <location>
        <begin position="331"/>
        <end position="355"/>
    </location>
</feature>
<dbReference type="Proteomes" id="UP000053201">
    <property type="component" value="Unassembled WGS sequence"/>
</dbReference>
<dbReference type="GeneID" id="27687838"/>
<name>A0A0L0HG45_SPIPD</name>
<accession>A0A0L0HG45</accession>
<feature type="compositionally biased region" description="Polar residues" evidence="1">
    <location>
        <begin position="405"/>
        <end position="422"/>
    </location>
</feature>
<feature type="region of interest" description="Disordered" evidence="1">
    <location>
        <begin position="215"/>
        <end position="256"/>
    </location>
</feature>
<feature type="region of interest" description="Disordered" evidence="1">
    <location>
        <begin position="453"/>
        <end position="477"/>
    </location>
</feature>
<protein>
    <submittedName>
        <fullName evidence="2">Uncharacterized protein</fullName>
    </submittedName>
</protein>
<proteinExistence type="predicted"/>
<sequence>MASEQQPIAPCPSTEPSPTQDKIKNNIGLQIPPISPRIRASTVDLPVSPLCLPASNPFFHSVNTERKAVNSHPMPLPETAGNILFDNSSRKGGHSKTDFVADEKDERGRSDSLSHTHSEFHRNAKMPHLATTPKQSGQNDHVPETPQELVQIQRELVLLGQSLDEGVQKVESENPAAEKVVVSDDMRAGNGLVEADDHAISDKTLRLVIGEQGTMHGVASPPKGIPPSSSASTPRDHQASFSDYPGTATSKSSHPDVLTEYAVDSPTYNKSIDESPGTSSAKPLSNVSAIARAFEARAARDTHKSSGKSIPSPNVHHRPHAVTSPHKQESDSNGSPETTQPALPQQNTHSAMLTSQRDKGEPLDEVVRTIDQHEDAPLASATSPSGTDVSMDEPSTPREVDSKRQSATSTIPLAGSSIASPTSPASVTIINVLPFARRSSIVRVPCDPASKDICEAKEPPDQGARVNDSKANEGRTETQDLLPNLPVRSNAAHNGRPPRLPDFRFSNIPLSTKLNLSLSPRASVIEAVPDISEDPPVSETLPTSAARVLECACLAISSTHEGADHEGMEKGSHPLAKSISLGSVGSAASGNEDDIYDLKISTRFHDTECTFSLQKNRLVCTDAKGKRVSRHFPLHLSRVLISAFQGKNIVILAAPHRKYKSGPKLRQIPLQCADEIASEEWVRRFNWVVCNGNFDQIVNYKAVLIIDETDEKHLRAMIDKYVAPILQCVGKEFETIAISPHPDHLPKVDFQVTNFAAYLTRKDAPSRDFEGTLLKNALAVRSTMDEVNLLTRQEAIDPVDFALMIIKEPLPTGQSCIAGFQLKRAHTTVGGFVKMMRKI</sequence>
<dbReference type="RefSeq" id="XP_016608082.1">
    <property type="nucleotide sequence ID" value="XM_016752626.1"/>
</dbReference>
<organism evidence="2 3">
    <name type="scientific">Spizellomyces punctatus (strain DAOM BR117)</name>
    <dbReference type="NCBI Taxonomy" id="645134"/>
    <lineage>
        <taxon>Eukaryota</taxon>
        <taxon>Fungi</taxon>
        <taxon>Fungi incertae sedis</taxon>
        <taxon>Chytridiomycota</taxon>
        <taxon>Chytridiomycota incertae sedis</taxon>
        <taxon>Chytridiomycetes</taxon>
        <taxon>Spizellomycetales</taxon>
        <taxon>Spizellomycetaceae</taxon>
        <taxon>Spizellomyces</taxon>
    </lineage>
</organism>
<evidence type="ECO:0000313" key="3">
    <source>
        <dbReference type="Proteomes" id="UP000053201"/>
    </source>
</evidence>
<reference evidence="2 3" key="1">
    <citation type="submission" date="2009-08" db="EMBL/GenBank/DDBJ databases">
        <title>The Genome Sequence of Spizellomyces punctatus strain DAOM BR117.</title>
        <authorList>
            <consortium name="The Broad Institute Genome Sequencing Platform"/>
            <person name="Russ C."/>
            <person name="Cuomo C."/>
            <person name="Shea T."/>
            <person name="Young S.K."/>
            <person name="Zeng Q."/>
            <person name="Koehrsen M."/>
            <person name="Haas B."/>
            <person name="Borodovsky M."/>
            <person name="Guigo R."/>
            <person name="Alvarado L."/>
            <person name="Berlin A."/>
            <person name="Bochicchio J."/>
            <person name="Borenstein D."/>
            <person name="Chapman S."/>
            <person name="Chen Z."/>
            <person name="Engels R."/>
            <person name="Freedman E."/>
            <person name="Gellesch M."/>
            <person name="Goldberg J."/>
            <person name="Griggs A."/>
            <person name="Gujja S."/>
            <person name="Heiman D."/>
            <person name="Hepburn T."/>
            <person name="Howarth C."/>
            <person name="Jen D."/>
            <person name="Larson L."/>
            <person name="Lewis B."/>
            <person name="Mehta T."/>
            <person name="Park D."/>
            <person name="Pearson M."/>
            <person name="Roberts A."/>
            <person name="Saif S."/>
            <person name="Shenoy N."/>
            <person name="Sisk P."/>
            <person name="Stolte C."/>
            <person name="Sykes S."/>
            <person name="Thomson T."/>
            <person name="Walk T."/>
            <person name="White J."/>
            <person name="Yandava C."/>
            <person name="Burger G."/>
            <person name="Gray M.W."/>
            <person name="Holland P.W.H."/>
            <person name="King N."/>
            <person name="Lang F.B.F."/>
            <person name="Roger A.J."/>
            <person name="Ruiz-Trillo I."/>
            <person name="Lander E."/>
            <person name="Nusbaum C."/>
        </authorList>
    </citation>
    <scope>NUCLEOTIDE SEQUENCE [LARGE SCALE GENOMIC DNA]</scope>
    <source>
        <strain evidence="2 3">DAOM BR117</strain>
    </source>
</reference>